<dbReference type="Proteomes" id="UP000003455">
    <property type="component" value="Chromosome"/>
</dbReference>
<organism evidence="1 2">
    <name type="scientific">Staphylococcus aureus subsp. aureus MN8</name>
    <dbReference type="NCBI Taxonomy" id="548470"/>
    <lineage>
        <taxon>Bacteria</taxon>
        <taxon>Bacillati</taxon>
        <taxon>Bacillota</taxon>
        <taxon>Bacilli</taxon>
        <taxon>Bacillales</taxon>
        <taxon>Staphylococcaceae</taxon>
        <taxon>Staphylococcus</taxon>
    </lineage>
</organism>
<sequence length="57" mass="6918">MRERTKVIYRGWNKEIFILQGKNMNVIGLRQIFDELKRSYEGYKIVVIPIEVDFEIK</sequence>
<name>A0A0E1XJK2_STAAU</name>
<dbReference type="EMBL" id="ACJA02000002">
    <property type="protein sequence ID" value="EFH95946.1"/>
    <property type="molecule type" value="Genomic_DNA"/>
</dbReference>
<proteinExistence type="predicted"/>
<gene>
    <name evidence="1" type="ORF">HMPREF0769_11329</name>
</gene>
<dbReference type="HOGENOM" id="CLU_2994458_0_0_9"/>
<comment type="caution">
    <text evidence="1">The sequence shown here is derived from an EMBL/GenBank/DDBJ whole genome shotgun (WGS) entry which is preliminary data.</text>
</comment>
<accession>A0A0E1XJK2</accession>
<dbReference type="RefSeq" id="WP_001209219.1">
    <property type="nucleotide sequence ID" value="NZ_CM000952.1"/>
</dbReference>
<protein>
    <submittedName>
        <fullName evidence="1">Uncharacterized protein</fullName>
    </submittedName>
</protein>
<dbReference type="AlphaFoldDB" id="A0A0E1XJK2"/>
<evidence type="ECO:0000313" key="1">
    <source>
        <dbReference type="EMBL" id="EFH95946.1"/>
    </source>
</evidence>
<evidence type="ECO:0000313" key="2">
    <source>
        <dbReference type="Proteomes" id="UP000003455"/>
    </source>
</evidence>
<reference evidence="1 2" key="1">
    <citation type="submission" date="2010-05" db="EMBL/GenBank/DDBJ databases">
        <authorList>
            <person name="Muzny D."/>
            <person name="Qin X."/>
            <person name="Buhay C."/>
            <person name="Dugan-Rocha S."/>
            <person name="Ding Y."/>
            <person name="Chen G."/>
            <person name="Hawes A."/>
            <person name="Holder M."/>
            <person name="Jhangiani S."/>
            <person name="Johnson A."/>
            <person name="Khan Z."/>
            <person name="Li Z."/>
            <person name="Liu W."/>
            <person name="Liu X."/>
            <person name="Perez L."/>
            <person name="Shen H."/>
            <person name="Wang Q."/>
            <person name="Watt J."/>
            <person name="Xi L."/>
            <person name="Xin Y."/>
            <person name="Zhou J."/>
            <person name="Deng J."/>
            <person name="Jiang H."/>
            <person name="Liu Y."/>
            <person name="Qu J."/>
            <person name="Song X.-Z."/>
            <person name="Zhang L."/>
            <person name="Villasana D."/>
            <person name="Johnson A."/>
            <person name="Liu J."/>
            <person name="Liyanage D."/>
            <person name="Lorensuhewa L."/>
            <person name="Robinson T."/>
            <person name="Song A."/>
            <person name="Song B.-B."/>
            <person name="Dinh H."/>
            <person name="Thornton R."/>
            <person name="Coyle M."/>
            <person name="Francisco L."/>
            <person name="Jackson L."/>
            <person name="Javaid M."/>
            <person name="Korchina V."/>
            <person name="Kovar C."/>
            <person name="Mata R."/>
            <person name="Mathew T."/>
            <person name="Ngo R."/>
            <person name="Nguyen L."/>
            <person name="Nguyen N."/>
            <person name="Okwuonu G."/>
            <person name="Ongeri F."/>
            <person name="Pham C."/>
            <person name="Simmons D."/>
            <person name="Wilczek-Boney K."/>
            <person name="Hale W."/>
            <person name="Jakkamsetti A."/>
            <person name="Pham P."/>
            <person name="Ruth R."/>
            <person name="San Lucas F."/>
            <person name="Warren J."/>
            <person name="Zhang J."/>
            <person name="Zhao Z."/>
            <person name="Zhou C."/>
            <person name="Zhu D."/>
            <person name="Lee S."/>
            <person name="Bess C."/>
            <person name="Blankenburg K."/>
            <person name="Forbes L."/>
            <person name="Fu Q."/>
            <person name="Gubbala S."/>
            <person name="Hirani K."/>
            <person name="Jayaseelan J.C."/>
            <person name="Lara F."/>
            <person name="Munidasa M."/>
            <person name="Palculict T."/>
            <person name="Patil S."/>
            <person name="Pu L.-L."/>
            <person name="Saada N."/>
            <person name="Tang L."/>
            <person name="Weissenberger G."/>
            <person name="Zhu Y."/>
            <person name="Hemphill L."/>
            <person name="Shang Y."/>
            <person name="Youmans B."/>
            <person name="Ayvaz T."/>
            <person name="Ross M."/>
            <person name="Santibanez J."/>
            <person name="Aqrawi P."/>
            <person name="Gross S."/>
            <person name="Joshi V."/>
            <person name="Fowler G."/>
            <person name="Nazareth L."/>
            <person name="Reid J."/>
            <person name="Worley K."/>
            <person name="Petrosino J."/>
            <person name="Highlander S."/>
            <person name="Gibbs R."/>
        </authorList>
    </citation>
    <scope>NUCLEOTIDE SEQUENCE [LARGE SCALE GENOMIC DNA]</scope>
    <source>
        <strain evidence="1 2">MN8</strain>
    </source>
</reference>